<reference evidence="15" key="1">
    <citation type="journal article" date="2019" name="Int. J. Syst. Evol. Microbiol.">
        <title>The Global Catalogue of Microorganisms (GCM) 10K type strain sequencing project: providing services to taxonomists for standard genome sequencing and annotation.</title>
        <authorList>
            <consortium name="The Broad Institute Genomics Platform"/>
            <consortium name="The Broad Institute Genome Sequencing Center for Infectious Disease"/>
            <person name="Wu L."/>
            <person name="Ma J."/>
        </authorList>
    </citation>
    <scope>NUCLEOTIDE SEQUENCE [LARGE SCALE GENOMIC DNA]</scope>
    <source>
        <strain evidence="15">NBRC 109019</strain>
    </source>
</reference>
<dbReference type="SMART" id="SM00382">
    <property type="entry name" value="AAA"/>
    <property type="match status" value="1"/>
</dbReference>
<keyword evidence="15" id="KW-1185">Reference proteome</keyword>
<evidence type="ECO:0000256" key="3">
    <source>
        <dbReference type="ARBA" id="ARBA00022679"/>
    </source>
</evidence>
<feature type="compositionally biased region" description="Basic residues" evidence="12">
    <location>
        <begin position="610"/>
        <end position="629"/>
    </location>
</feature>
<feature type="domain" description="AAA+ ATPase" evidence="13">
    <location>
        <begin position="36"/>
        <end position="177"/>
    </location>
</feature>
<evidence type="ECO:0000256" key="7">
    <source>
        <dbReference type="ARBA" id="ARBA00022741"/>
    </source>
</evidence>
<evidence type="ECO:0000313" key="14">
    <source>
        <dbReference type="EMBL" id="BDZ53913.1"/>
    </source>
</evidence>
<dbReference type="Pfam" id="PF13177">
    <property type="entry name" value="DNA_pol3_delta2"/>
    <property type="match status" value="1"/>
</dbReference>
<feature type="compositionally biased region" description="Basic residues" evidence="12">
    <location>
        <begin position="654"/>
        <end position="672"/>
    </location>
</feature>
<gene>
    <name evidence="14" type="ORF">GCM10025870_09860</name>
</gene>
<dbReference type="InterPro" id="IPR012763">
    <property type="entry name" value="DNA_pol_III_sug/sutau_N"/>
</dbReference>
<dbReference type="InterPro" id="IPR027417">
    <property type="entry name" value="P-loop_NTPase"/>
</dbReference>
<feature type="region of interest" description="Disordered" evidence="12">
    <location>
        <begin position="413"/>
        <end position="472"/>
    </location>
</feature>
<keyword evidence="7" id="KW-0547">Nucleotide-binding</keyword>
<sequence>MVTALYRRYRPETFAEMIGQSQVTEPLMTALRTDRVNHAYLFSGPRGCGKTTSARILARCLNCAEGPTDTPCGVCPSCVELSRKGGGSLDVVEIDAASHNGVDDARDLRERAVFAPARDRYKIFILDEAHMVTPQGFNALLKLVEEPPEHVKFIFATTEPDKVLGTIRSRTHHYPFRLVPPAPMLEYVQGLCDEEAVSVEPGVLALVVRAGGGSPRDTLSLLDQLIAGSEGSTVGYERAVALLGYTHGTLLDEVVDAVGAADAARAFAAVDRVMQTGQDPRRFVEDLLERLRDLIVVAATSAQAAAAVLRGVPGEELERMSAQAAAFGPAELSRVADLVNQTLTDMTGATSPRLHLELMLARVLVPAADDTERGAVARVERLERRVEAGIAAPRAATRTASAAPAAAAPAAPAASAPAAPPAPAPERAPAPAAAAGPAVVAAPTEPGPTEPGPTEPGPTEPDPTRPAGPVTAGRMREAWPDVLTALQRTKRSAWMVALSAQILEYRDDDVLVLGFPSESDMSGFRSGPPGQTVGDLLRAAIEEVLGVRVKFLGRVGGNPGGEAAHERTRPHRPRRARPRPAPAAQPRRPPRSPPHRPQATPRPNEERPARRPRRRPPPRHPPHRRRRAARSTPGRPSPSPRPTPTRARPASPRHPLRRRPAPHSPSARRRSPHPTSTTCRRSTTPTRRRPKTSPTSRPNRPRHRRRPQPRQPRPPRPLLSDAAAHPASSATAKPSSATCSAPPSSKRSKRPPPDSASEASACTRASSRNSSTNSADSPASGRSRRSASRSTSSRPSSSTSPGSPRSSPRCATR</sequence>
<comment type="catalytic activity">
    <reaction evidence="11">
        <text>DNA(n) + a 2'-deoxyribonucleoside 5'-triphosphate = DNA(n+1) + diphosphate</text>
        <dbReference type="Rhea" id="RHEA:22508"/>
        <dbReference type="Rhea" id="RHEA-COMP:17339"/>
        <dbReference type="Rhea" id="RHEA-COMP:17340"/>
        <dbReference type="ChEBI" id="CHEBI:33019"/>
        <dbReference type="ChEBI" id="CHEBI:61560"/>
        <dbReference type="ChEBI" id="CHEBI:173112"/>
        <dbReference type="EC" id="2.7.7.7"/>
    </reaction>
</comment>
<dbReference type="RefSeq" id="WP_433997139.1">
    <property type="nucleotide sequence ID" value="NZ_AP027734.1"/>
</dbReference>
<feature type="compositionally biased region" description="Low complexity" evidence="12">
    <location>
        <begin position="429"/>
        <end position="444"/>
    </location>
</feature>
<evidence type="ECO:0000256" key="4">
    <source>
        <dbReference type="ARBA" id="ARBA00022695"/>
    </source>
</evidence>
<dbReference type="Pfam" id="PF12169">
    <property type="entry name" value="DNA_pol3_gamma3"/>
    <property type="match status" value="1"/>
</dbReference>
<dbReference type="EC" id="2.7.7.7" evidence="2"/>
<feature type="compositionally biased region" description="Pro residues" evidence="12">
    <location>
        <begin position="418"/>
        <end position="428"/>
    </location>
</feature>
<dbReference type="NCBIfam" id="NF005846">
    <property type="entry name" value="PRK07764.1-6"/>
    <property type="match status" value="1"/>
</dbReference>
<dbReference type="InterPro" id="IPR050238">
    <property type="entry name" value="DNA_Rep/Repair_Clamp_Loader"/>
</dbReference>
<evidence type="ECO:0000259" key="13">
    <source>
        <dbReference type="SMART" id="SM00382"/>
    </source>
</evidence>
<evidence type="ECO:0000256" key="1">
    <source>
        <dbReference type="ARBA" id="ARBA00006360"/>
    </source>
</evidence>
<dbReference type="EMBL" id="AP027734">
    <property type="protein sequence ID" value="BDZ53913.1"/>
    <property type="molecule type" value="Genomic_DNA"/>
</dbReference>
<evidence type="ECO:0000256" key="6">
    <source>
        <dbReference type="ARBA" id="ARBA00022723"/>
    </source>
</evidence>
<name>A0ABN6YD37_9MICO</name>
<proteinExistence type="inferred from homology"/>
<dbReference type="InterPro" id="IPR008921">
    <property type="entry name" value="DNA_pol3_clamp-load_cplx_C"/>
</dbReference>
<dbReference type="InterPro" id="IPR022754">
    <property type="entry name" value="DNA_pol_III_gamma-3"/>
</dbReference>
<dbReference type="CDD" id="cd00009">
    <property type="entry name" value="AAA"/>
    <property type="match status" value="1"/>
</dbReference>
<dbReference type="PANTHER" id="PTHR11669">
    <property type="entry name" value="REPLICATION FACTOR C / DNA POLYMERASE III GAMMA-TAU SUBUNIT"/>
    <property type="match status" value="1"/>
</dbReference>
<comment type="similarity">
    <text evidence="1">Belongs to the DnaX/STICHEL family.</text>
</comment>
<dbReference type="Proteomes" id="UP001321477">
    <property type="component" value="Chromosome"/>
</dbReference>
<dbReference type="InterPro" id="IPR045085">
    <property type="entry name" value="HLD_clamp_pol_III_gamma_tau"/>
</dbReference>
<dbReference type="SUPFAM" id="SSF48019">
    <property type="entry name" value="post-AAA+ oligomerization domain-like"/>
    <property type="match status" value="1"/>
</dbReference>
<organism evidence="14 15">
    <name type="scientific">Agromyces marinus</name>
    <dbReference type="NCBI Taxonomy" id="1389020"/>
    <lineage>
        <taxon>Bacteria</taxon>
        <taxon>Bacillati</taxon>
        <taxon>Actinomycetota</taxon>
        <taxon>Actinomycetes</taxon>
        <taxon>Micrococcales</taxon>
        <taxon>Microbacteriaceae</taxon>
        <taxon>Agromyces</taxon>
    </lineage>
</organism>
<feature type="region of interest" description="Disordered" evidence="12">
    <location>
        <begin position="553"/>
        <end position="813"/>
    </location>
</feature>
<keyword evidence="8" id="KW-0862">Zinc</keyword>
<feature type="compositionally biased region" description="Pro residues" evidence="12">
    <location>
        <begin position="445"/>
        <end position="466"/>
    </location>
</feature>
<dbReference type="PANTHER" id="PTHR11669:SF0">
    <property type="entry name" value="PROTEIN STICHEL-LIKE 2"/>
    <property type="match status" value="1"/>
</dbReference>
<feature type="compositionally biased region" description="Low complexity" evidence="12">
    <location>
        <begin position="673"/>
        <end position="685"/>
    </location>
</feature>
<evidence type="ECO:0000256" key="10">
    <source>
        <dbReference type="ARBA" id="ARBA00022932"/>
    </source>
</evidence>
<dbReference type="SUPFAM" id="SSF52540">
    <property type="entry name" value="P-loop containing nucleoside triphosphate hydrolases"/>
    <property type="match status" value="1"/>
</dbReference>
<feature type="compositionally biased region" description="Low complexity" evidence="12">
    <location>
        <begin position="755"/>
        <end position="781"/>
    </location>
</feature>
<dbReference type="InterPro" id="IPR003593">
    <property type="entry name" value="AAA+_ATPase"/>
</dbReference>
<evidence type="ECO:0000313" key="15">
    <source>
        <dbReference type="Proteomes" id="UP001321477"/>
    </source>
</evidence>
<evidence type="ECO:0000256" key="2">
    <source>
        <dbReference type="ARBA" id="ARBA00012417"/>
    </source>
</evidence>
<accession>A0ABN6YD37</accession>
<keyword evidence="5" id="KW-0235">DNA replication</keyword>
<evidence type="ECO:0000256" key="9">
    <source>
        <dbReference type="ARBA" id="ARBA00022840"/>
    </source>
</evidence>
<dbReference type="CDD" id="cd18137">
    <property type="entry name" value="HLD_clamp_pol_III_gamma_tau"/>
    <property type="match status" value="1"/>
</dbReference>
<keyword evidence="3" id="KW-0808">Transferase</keyword>
<keyword evidence="4" id="KW-0548">Nucleotidyltransferase</keyword>
<evidence type="ECO:0000256" key="5">
    <source>
        <dbReference type="ARBA" id="ARBA00022705"/>
    </source>
</evidence>
<dbReference type="Gene3D" id="1.10.8.60">
    <property type="match status" value="1"/>
</dbReference>
<feature type="compositionally biased region" description="Basic residues" evidence="12">
    <location>
        <begin position="699"/>
        <end position="708"/>
    </location>
</feature>
<keyword evidence="6" id="KW-0479">Metal-binding</keyword>
<dbReference type="Gene3D" id="3.40.50.300">
    <property type="entry name" value="P-loop containing nucleotide triphosphate hydrolases"/>
    <property type="match status" value="1"/>
</dbReference>
<feature type="compositionally biased region" description="Low complexity" evidence="12">
    <location>
        <begin position="720"/>
        <end position="745"/>
    </location>
</feature>
<evidence type="ECO:0000256" key="12">
    <source>
        <dbReference type="SAM" id="MobiDB-lite"/>
    </source>
</evidence>
<protein>
    <recommendedName>
        <fullName evidence="2">DNA-directed DNA polymerase</fullName>
        <ecNumber evidence="2">2.7.7.7</ecNumber>
    </recommendedName>
</protein>
<keyword evidence="9" id="KW-0067">ATP-binding</keyword>
<feature type="compositionally biased region" description="Basic residues" evidence="12">
    <location>
        <begin position="568"/>
        <end position="578"/>
    </location>
</feature>
<dbReference type="NCBIfam" id="TIGR02397">
    <property type="entry name" value="dnaX_nterm"/>
    <property type="match status" value="1"/>
</dbReference>
<dbReference type="Pfam" id="PF22608">
    <property type="entry name" value="DNAX_ATPase_lid"/>
    <property type="match status" value="1"/>
</dbReference>
<feature type="compositionally biased region" description="Low complexity" evidence="12">
    <location>
        <begin position="788"/>
        <end position="813"/>
    </location>
</feature>
<dbReference type="Gene3D" id="1.20.272.10">
    <property type="match status" value="1"/>
</dbReference>
<keyword evidence="10" id="KW-0239">DNA-directed DNA polymerase</keyword>
<evidence type="ECO:0000256" key="11">
    <source>
        <dbReference type="ARBA" id="ARBA00049244"/>
    </source>
</evidence>
<evidence type="ECO:0000256" key="8">
    <source>
        <dbReference type="ARBA" id="ARBA00022833"/>
    </source>
</evidence>